<organism evidence="3 5">
    <name type="scientific">Adineta steineri</name>
    <dbReference type="NCBI Taxonomy" id="433720"/>
    <lineage>
        <taxon>Eukaryota</taxon>
        <taxon>Metazoa</taxon>
        <taxon>Spiralia</taxon>
        <taxon>Gnathifera</taxon>
        <taxon>Rotifera</taxon>
        <taxon>Eurotatoria</taxon>
        <taxon>Bdelloidea</taxon>
        <taxon>Adinetida</taxon>
        <taxon>Adinetidae</taxon>
        <taxon>Adineta</taxon>
    </lineage>
</organism>
<proteinExistence type="predicted"/>
<dbReference type="Proteomes" id="UP000663860">
    <property type="component" value="Unassembled WGS sequence"/>
</dbReference>
<dbReference type="EMBL" id="CAJOBB010000094">
    <property type="protein sequence ID" value="CAF3558435.1"/>
    <property type="molecule type" value="Genomic_DNA"/>
</dbReference>
<dbReference type="Proteomes" id="UP000663868">
    <property type="component" value="Unassembled WGS sequence"/>
</dbReference>
<dbReference type="OrthoDB" id="9981375at2759"/>
<dbReference type="AlphaFoldDB" id="A0A818KDR8"/>
<evidence type="ECO:0000313" key="3">
    <source>
        <dbReference type="EMBL" id="CAF3558435.1"/>
    </source>
</evidence>
<dbReference type="EMBL" id="CAJNOE010000701">
    <property type="protein sequence ID" value="CAF1313694.1"/>
    <property type="molecule type" value="Genomic_DNA"/>
</dbReference>
<evidence type="ECO:0000313" key="2">
    <source>
        <dbReference type="EMBL" id="CAF1496423.1"/>
    </source>
</evidence>
<dbReference type="Proteomes" id="UP000663881">
    <property type="component" value="Unassembled WGS sequence"/>
</dbReference>
<reference evidence="3" key="1">
    <citation type="submission" date="2021-02" db="EMBL/GenBank/DDBJ databases">
        <authorList>
            <person name="Nowell W R."/>
        </authorList>
    </citation>
    <scope>NUCLEOTIDE SEQUENCE</scope>
</reference>
<protein>
    <submittedName>
        <fullName evidence="3">Uncharacterized protein</fullName>
    </submittedName>
</protein>
<evidence type="ECO:0000313" key="4">
    <source>
        <dbReference type="EMBL" id="CAF3827148.1"/>
    </source>
</evidence>
<comment type="caution">
    <text evidence="3">The sequence shown here is derived from an EMBL/GenBank/DDBJ whole genome shotgun (WGS) entry which is preliminary data.</text>
</comment>
<evidence type="ECO:0000313" key="5">
    <source>
        <dbReference type="Proteomes" id="UP000663868"/>
    </source>
</evidence>
<gene>
    <name evidence="1" type="ORF">IZO911_LOCUS34752</name>
    <name evidence="3" type="ORF">KXQ929_LOCUS3014</name>
    <name evidence="4" type="ORF">OKA104_LOCUS20055</name>
    <name evidence="2" type="ORF">VCS650_LOCUS41999</name>
</gene>
<dbReference type="Proteomes" id="UP000663891">
    <property type="component" value="Unassembled WGS sequence"/>
</dbReference>
<evidence type="ECO:0000313" key="1">
    <source>
        <dbReference type="EMBL" id="CAF1313694.1"/>
    </source>
</evidence>
<name>A0A818KDR8_9BILA</name>
<dbReference type="EMBL" id="CAJNON010002010">
    <property type="protein sequence ID" value="CAF1496423.1"/>
    <property type="molecule type" value="Genomic_DNA"/>
</dbReference>
<accession>A0A818KDR8</accession>
<dbReference type="EMBL" id="CAJOAY010001320">
    <property type="protein sequence ID" value="CAF3827148.1"/>
    <property type="molecule type" value="Genomic_DNA"/>
</dbReference>
<sequence>MGFDTGITVYQRVTDENKWNQFLRALYNKYHDSPQVKLRVNYDIERDKFKALHEPIGDIRAIRLCEQFNFPSESSCYWKTGVAAEIHKTSSGWSFGGDDWDIARQKTIPLLRDAAEKLHYTISDEQLIEWGKKGIDPPIAMVFETGEHPFISLYGHHFRGCNTRMSFHDSTPTETIVRDIYKLFNRFFPDHAFLWNELEDDYTGASDRYYVPGSRYQTCITKETDDELNQFYDQLIQEYQT</sequence>